<dbReference type="AlphaFoldDB" id="A0A3B1DQE6"/>
<dbReference type="InterPro" id="IPR014262">
    <property type="entry name" value="HAF_rpt"/>
</dbReference>
<dbReference type="NCBIfam" id="NF041540">
    <property type="entry name" value="dockerin_GC"/>
    <property type="match status" value="1"/>
</dbReference>
<organism evidence="1">
    <name type="scientific">hydrothermal vent metagenome</name>
    <dbReference type="NCBI Taxonomy" id="652676"/>
    <lineage>
        <taxon>unclassified sequences</taxon>
        <taxon>metagenomes</taxon>
        <taxon>ecological metagenomes</taxon>
    </lineage>
</organism>
<evidence type="ECO:0000313" key="1">
    <source>
        <dbReference type="EMBL" id="VAX39083.1"/>
    </source>
</evidence>
<dbReference type="InterPro" id="IPR053783">
    <property type="entry name" value="Dockerin_dom_GC-type"/>
</dbReference>
<dbReference type="InterPro" id="IPR011992">
    <property type="entry name" value="EF-hand-dom_pair"/>
</dbReference>
<dbReference type="Pfam" id="PF11949">
    <property type="entry name" value="DUF3466"/>
    <property type="match status" value="1"/>
</dbReference>
<proteinExistence type="predicted"/>
<dbReference type="EMBL" id="UOGK01000195">
    <property type="protein sequence ID" value="VAX39083.1"/>
    <property type="molecule type" value="Genomic_DNA"/>
</dbReference>
<accession>A0A3B1DQE6</accession>
<dbReference type="SUPFAM" id="SSF47473">
    <property type="entry name" value="EF-hand"/>
    <property type="match status" value="1"/>
</dbReference>
<dbReference type="InterPro" id="IPR022562">
    <property type="entry name" value="DUF3466"/>
</dbReference>
<sequence>MDHRFLHTSAAFCVTLGLWALPCVGQDYTVTDLGAFPGGETAWAFGINDAGQIAASAMYNEASQFHHAALWDDGVLTDLGQLGEEDFTFRSFATAINAQGHVVGGSPVPGGFGAPLDRAFLHDGTEMILLPPLSGGRRSFAFDINDNGYVVGNSGTNEIHNNKWIIHAVLWTNRSPQDLGTLGGRYSWAYAINNSHTVVGASLLDNGPVHAFFWSDGTMTDMGTLGGASSRAWDINETGQIVGWAQDTDAARRAFLFEQDTMTDLGTLPGAKMSEAYGVNNAGQIVGMSWVPGQGPHAVLWDGGIALDLNDLVENNSPWTLQVARQINNSGQIVGYGRLEGVTRAFLLTLATCAADIDGDGDTDMDDFLTYLSMWTAGDPLADWNADGTINTQDFIAYLGDWAAGCP</sequence>
<gene>
    <name evidence="1" type="ORF">MNBD_PLANCTO03-485</name>
</gene>
<dbReference type="NCBIfam" id="TIGR02913">
    <property type="entry name" value="HAF_rpt"/>
    <property type="match status" value="4"/>
</dbReference>
<reference evidence="1" key="1">
    <citation type="submission" date="2018-06" db="EMBL/GenBank/DDBJ databases">
        <authorList>
            <person name="Zhirakovskaya E."/>
        </authorList>
    </citation>
    <scope>NUCLEOTIDE SEQUENCE</scope>
</reference>
<name>A0A3B1DQE6_9ZZZZ</name>
<protein>
    <submittedName>
        <fullName evidence="1">Uncharacterized protein</fullName>
    </submittedName>
</protein>